<proteinExistence type="predicted"/>
<dbReference type="RefSeq" id="WP_254159919.1">
    <property type="nucleotide sequence ID" value="NZ_CP100355.1"/>
</dbReference>
<keyword evidence="2" id="KW-1185">Reference proteome</keyword>
<reference evidence="1" key="1">
    <citation type="submission" date="2022-06" db="EMBL/GenBank/DDBJ databases">
        <title>Diverse halophilic archaea isolated from saline environments.</title>
        <authorList>
            <person name="Cui H.-L."/>
        </authorList>
    </citation>
    <scope>NUCLEOTIDE SEQUENCE</scope>
    <source>
        <strain evidence="1">WLHS1</strain>
    </source>
</reference>
<sequence>MARYQTVVAKLAVRVPVNATGDLVTAGARIVERVAAVERVDDATVRGLEPGLNDTTVTLETRLVLVGDRGEDLAVVRRELNEGVGVTVQEVATVEVELETESDLEADAEEEEVGLQVAPRA</sequence>
<dbReference type="EMBL" id="CP100355">
    <property type="protein sequence ID" value="UTF55154.1"/>
    <property type="molecule type" value="Genomic_DNA"/>
</dbReference>
<name>A0A9E7NB38_9EURY</name>
<dbReference type="GeneID" id="73289953"/>
<dbReference type="AlphaFoldDB" id="A0A9E7NB38"/>
<evidence type="ECO:0000313" key="1">
    <source>
        <dbReference type="EMBL" id="UTF55154.1"/>
    </source>
</evidence>
<evidence type="ECO:0000313" key="2">
    <source>
        <dbReference type="Proteomes" id="UP001056855"/>
    </source>
</evidence>
<organism evidence="1 2">
    <name type="scientific">Natronosalvus rutilus</name>
    <dbReference type="NCBI Taxonomy" id="2953753"/>
    <lineage>
        <taxon>Archaea</taxon>
        <taxon>Methanobacteriati</taxon>
        <taxon>Methanobacteriota</taxon>
        <taxon>Stenosarchaea group</taxon>
        <taxon>Halobacteria</taxon>
        <taxon>Halobacteriales</taxon>
        <taxon>Natrialbaceae</taxon>
        <taxon>Natronosalvus</taxon>
    </lineage>
</organism>
<dbReference type="Proteomes" id="UP001056855">
    <property type="component" value="Chromosome"/>
</dbReference>
<dbReference type="KEGG" id="sawl:NGM29_07865"/>
<gene>
    <name evidence="1" type="ORF">NGM29_07865</name>
</gene>
<accession>A0A9E7NB38</accession>
<protein>
    <submittedName>
        <fullName evidence="1">Uncharacterized protein</fullName>
    </submittedName>
</protein>